<comment type="catalytic activity">
    <reaction evidence="13">
        <text>L-arginyl-[protein] + 2 S-adenosyl-L-methionine = N(omega),N(omega)-dimethyl-L-arginyl-[protein] + 2 S-adenosyl-L-homocysteine + 2 H(+)</text>
        <dbReference type="Rhea" id="RHEA:48096"/>
        <dbReference type="Rhea" id="RHEA-COMP:10532"/>
        <dbReference type="Rhea" id="RHEA-COMP:11991"/>
        <dbReference type="ChEBI" id="CHEBI:15378"/>
        <dbReference type="ChEBI" id="CHEBI:29965"/>
        <dbReference type="ChEBI" id="CHEBI:57856"/>
        <dbReference type="ChEBI" id="CHEBI:59789"/>
        <dbReference type="ChEBI" id="CHEBI:61897"/>
        <dbReference type="EC" id="2.1.1.319"/>
    </reaction>
</comment>
<keyword evidence="11" id="KW-0804">Transcription</keyword>
<dbReference type="CDD" id="cd01928">
    <property type="entry name" value="Cyclophilin_PPIL3_like"/>
    <property type="match status" value="1"/>
</dbReference>
<evidence type="ECO:0000256" key="14">
    <source>
        <dbReference type="PROSITE-ProRule" id="PRU01015"/>
    </source>
</evidence>
<comment type="caution">
    <text evidence="17">The sequence shown here is derived from an EMBL/GenBank/DDBJ whole genome shotgun (WGS) entry which is preliminary data.</text>
</comment>
<dbReference type="Proteomes" id="UP001149813">
    <property type="component" value="Unassembled WGS sequence"/>
</dbReference>
<dbReference type="InterPro" id="IPR002130">
    <property type="entry name" value="Cyclophilin-type_PPIase_dom"/>
</dbReference>
<keyword evidence="5" id="KW-0963">Cytoplasm</keyword>
<evidence type="ECO:0000313" key="18">
    <source>
        <dbReference type="Proteomes" id="UP001149813"/>
    </source>
</evidence>
<evidence type="ECO:0000256" key="4">
    <source>
        <dbReference type="ARBA" id="ARBA00011925"/>
    </source>
</evidence>
<dbReference type="PROSITE" id="PS51678">
    <property type="entry name" value="SAM_MT_PRMT"/>
    <property type="match status" value="1"/>
</dbReference>
<dbReference type="GO" id="GO:0005737">
    <property type="term" value="C:cytoplasm"/>
    <property type="evidence" value="ECO:0007669"/>
    <property type="project" value="UniProtKB-SubCell"/>
</dbReference>
<gene>
    <name evidence="17" type="ORF">LPJ53_001330</name>
</gene>
<organism evidence="17 18">
    <name type="scientific">Coemansia erecta</name>
    <dbReference type="NCBI Taxonomy" id="147472"/>
    <lineage>
        <taxon>Eukaryota</taxon>
        <taxon>Fungi</taxon>
        <taxon>Fungi incertae sedis</taxon>
        <taxon>Zoopagomycota</taxon>
        <taxon>Kickxellomycotina</taxon>
        <taxon>Kickxellomycetes</taxon>
        <taxon>Kickxellales</taxon>
        <taxon>Kickxellaceae</taxon>
        <taxon>Coemansia</taxon>
    </lineage>
</organism>
<dbReference type="InterPro" id="IPR025799">
    <property type="entry name" value="Arg_MeTrfase"/>
</dbReference>
<accession>A0A9W8CSX8</accession>
<dbReference type="GO" id="GO:0035242">
    <property type="term" value="F:protein-arginine omega-N asymmetric methyltransferase activity"/>
    <property type="evidence" value="ECO:0007669"/>
    <property type="project" value="UniProtKB-EC"/>
</dbReference>
<reference evidence="17" key="1">
    <citation type="submission" date="2022-07" db="EMBL/GenBank/DDBJ databases">
        <title>Phylogenomic reconstructions and comparative analyses of Kickxellomycotina fungi.</title>
        <authorList>
            <person name="Reynolds N.K."/>
            <person name="Stajich J.E."/>
            <person name="Barry K."/>
            <person name="Grigoriev I.V."/>
            <person name="Crous P."/>
            <person name="Smith M.E."/>
        </authorList>
    </citation>
    <scope>NUCLEOTIDE SEQUENCE</scope>
    <source>
        <strain evidence="17">NBRC 32514</strain>
    </source>
</reference>
<comment type="subcellular location">
    <subcellularLocation>
        <location evidence="3">Cytoplasm</location>
    </subcellularLocation>
    <subcellularLocation>
        <location evidence="2">Nucleus</location>
    </subcellularLocation>
</comment>
<dbReference type="PANTHER" id="PTHR11006:SF10">
    <property type="entry name" value="HISTONE-ARGININE METHYLTRANSFERASE CARMER-RELATED"/>
    <property type="match status" value="1"/>
</dbReference>
<evidence type="ECO:0000256" key="12">
    <source>
        <dbReference type="ARBA" id="ARBA00023242"/>
    </source>
</evidence>
<dbReference type="PRINTS" id="PR00153">
    <property type="entry name" value="CSAPPISMRASE"/>
</dbReference>
<evidence type="ECO:0000256" key="6">
    <source>
        <dbReference type="ARBA" id="ARBA00022603"/>
    </source>
</evidence>
<name>A0A9W8CSX8_9FUNG</name>
<evidence type="ECO:0000256" key="10">
    <source>
        <dbReference type="ARBA" id="ARBA00023015"/>
    </source>
</evidence>
<dbReference type="Pfam" id="PF06325">
    <property type="entry name" value="PrmA"/>
    <property type="match status" value="1"/>
</dbReference>
<dbReference type="InterPro" id="IPR029000">
    <property type="entry name" value="Cyclophilin-like_dom_sf"/>
</dbReference>
<dbReference type="PROSITE" id="PS50072">
    <property type="entry name" value="CSA_PPIASE_2"/>
    <property type="match status" value="1"/>
</dbReference>
<feature type="region of interest" description="Disordered" evidence="15">
    <location>
        <begin position="146"/>
        <end position="170"/>
    </location>
</feature>
<dbReference type="CDD" id="cd02440">
    <property type="entry name" value="AdoMet_MTases"/>
    <property type="match status" value="1"/>
</dbReference>
<keyword evidence="8 14" id="KW-0949">S-adenosyl-L-methionine</keyword>
<dbReference type="Gene3D" id="2.40.100.10">
    <property type="entry name" value="Cyclophilin-like"/>
    <property type="match status" value="1"/>
</dbReference>
<dbReference type="GO" id="GO:0070611">
    <property type="term" value="F:histone H3R2 methyltransferase activity"/>
    <property type="evidence" value="ECO:0007669"/>
    <property type="project" value="TreeGrafter"/>
</dbReference>
<feature type="compositionally biased region" description="Basic and acidic residues" evidence="15">
    <location>
        <begin position="157"/>
        <end position="170"/>
    </location>
</feature>
<keyword evidence="12" id="KW-0539">Nucleus</keyword>
<dbReference type="EC" id="2.1.1.319" evidence="4"/>
<dbReference type="SUPFAM" id="SSF50891">
    <property type="entry name" value="Cyclophilin-like"/>
    <property type="match status" value="1"/>
</dbReference>
<keyword evidence="7 14" id="KW-0808">Transferase</keyword>
<proteinExistence type="predicted"/>
<keyword evidence="18" id="KW-1185">Reference proteome</keyword>
<evidence type="ECO:0000256" key="8">
    <source>
        <dbReference type="ARBA" id="ARBA00022691"/>
    </source>
</evidence>
<evidence type="ECO:0000256" key="5">
    <source>
        <dbReference type="ARBA" id="ARBA00022490"/>
    </source>
</evidence>
<evidence type="ECO:0000256" key="7">
    <source>
        <dbReference type="ARBA" id="ARBA00022679"/>
    </source>
</evidence>
<dbReference type="InterPro" id="IPR029063">
    <property type="entry name" value="SAM-dependent_MTases_sf"/>
</dbReference>
<keyword evidence="10" id="KW-0805">Transcription regulation</keyword>
<dbReference type="Gene3D" id="2.70.160.11">
    <property type="entry name" value="Hnrnp arginine n-methyltransferase1"/>
    <property type="match status" value="1"/>
</dbReference>
<dbReference type="Pfam" id="PF00160">
    <property type="entry name" value="Pro_isomerase"/>
    <property type="match status" value="1"/>
</dbReference>
<dbReference type="Pfam" id="PF22528">
    <property type="entry name" value="PRMT_C"/>
    <property type="match status" value="1"/>
</dbReference>
<dbReference type="PANTHER" id="PTHR11006">
    <property type="entry name" value="PROTEIN ARGININE N-METHYLTRANSFERASE"/>
    <property type="match status" value="1"/>
</dbReference>
<dbReference type="SUPFAM" id="SSF53335">
    <property type="entry name" value="S-adenosyl-L-methionine-dependent methyltransferases"/>
    <property type="match status" value="1"/>
</dbReference>
<dbReference type="GO" id="GO:0003755">
    <property type="term" value="F:peptidyl-prolyl cis-trans isomerase activity"/>
    <property type="evidence" value="ECO:0007669"/>
    <property type="project" value="UniProtKB-EC"/>
</dbReference>
<evidence type="ECO:0000256" key="13">
    <source>
        <dbReference type="ARBA" id="ARBA00049086"/>
    </source>
</evidence>
<sequence length="613" mass="67186">MSVTLHTDLGDLKLELFCEDVPKASENFLALCASGYYDNTLIHRNIRGFIVQMGDPTGKGKGGTSIWGRKFEDEIRPSLKHDRRGTVSMASSGPDTNGSQFFITYDCQPSLDGKYTVFARLIEGSETTLAAMERVEVNKKNRPVEEIYLSGSQSADSRAEKDTAKREDDEVLHRDPSYFQYYSQLQHQDHVRTSAYHSAITFNGPSLFRDRLVMDVGAGSGILSFFAAQAGAKHIYAVEASGMAQKMEIMLKSAKGSGTSLGATRNAYLADRITIVSAKIEEPSLLAQVPQVDVIISEPIGVLLVHERMLESYIYARDKFLRPGGAMLPSSGTIHLAPLSDAALWNETIGKARFWQQESFYGVDVNPYFAPSFDEYFSSPVVGCFSPTTLMSESAVHEVDFHTVTLGELKEFVVPVEWSVRYTGVMHGIAGWFDLAFVPPASSLHAGTSPSAVYMSTGPHSPATHWQQVRMLLKQPLGVNAGQVVRGAVLMKVNDQRSYDVSAKLIVLDADESSRVSDDALLRMFETNKSRTRAALWYLHEQIYNYSYAGEPLEQVRPEAANLYLPVDALLAESALPTAAAGVGGSGANMEVQGVPGSMTDFVVKTGQTSMQM</sequence>
<evidence type="ECO:0000256" key="1">
    <source>
        <dbReference type="ARBA" id="ARBA00000971"/>
    </source>
</evidence>
<evidence type="ECO:0000256" key="15">
    <source>
        <dbReference type="SAM" id="MobiDB-lite"/>
    </source>
</evidence>
<comment type="catalytic activity">
    <reaction evidence="1">
        <text>[protein]-peptidylproline (omega=180) = [protein]-peptidylproline (omega=0)</text>
        <dbReference type="Rhea" id="RHEA:16237"/>
        <dbReference type="Rhea" id="RHEA-COMP:10747"/>
        <dbReference type="Rhea" id="RHEA-COMP:10748"/>
        <dbReference type="ChEBI" id="CHEBI:83833"/>
        <dbReference type="ChEBI" id="CHEBI:83834"/>
        <dbReference type="EC" id="5.2.1.8"/>
    </reaction>
</comment>
<keyword evidence="9" id="KW-0156">Chromatin regulator</keyword>
<evidence type="ECO:0000256" key="11">
    <source>
        <dbReference type="ARBA" id="ARBA00023163"/>
    </source>
</evidence>
<keyword evidence="6 14" id="KW-0489">Methyltransferase</keyword>
<dbReference type="EMBL" id="JANBOJ010000033">
    <property type="protein sequence ID" value="KAJ1724374.1"/>
    <property type="molecule type" value="Genomic_DNA"/>
</dbReference>
<evidence type="ECO:0000256" key="3">
    <source>
        <dbReference type="ARBA" id="ARBA00004496"/>
    </source>
</evidence>
<protein>
    <recommendedName>
        <fullName evidence="4">type I protein arginine methyltransferase</fullName>
        <ecNumber evidence="4">2.1.1.319</ecNumber>
    </recommendedName>
</protein>
<evidence type="ECO:0000256" key="9">
    <source>
        <dbReference type="ARBA" id="ARBA00022853"/>
    </source>
</evidence>
<evidence type="ECO:0000313" key="17">
    <source>
        <dbReference type="EMBL" id="KAJ1724374.1"/>
    </source>
</evidence>
<dbReference type="OrthoDB" id="7848332at2759"/>
<dbReference type="GO" id="GO:0005634">
    <property type="term" value="C:nucleus"/>
    <property type="evidence" value="ECO:0007669"/>
    <property type="project" value="UniProtKB-SubCell"/>
</dbReference>
<evidence type="ECO:0000259" key="16">
    <source>
        <dbReference type="PROSITE" id="PS50072"/>
    </source>
</evidence>
<dbReference type="InterPro" id="IPR055135">
    <property type="entry name" value="PRMT_dom"/>
</dbReference>
<dbReference type="AlphaFoldDB" id="A0A9W8CSX8"/>
<feature type="domain" description="PPIase cyclophilin-type" evidence="16">
    <location>
        <begin position="6"/>
        <end position="154"/>
    </location>
</feature>
<dbReference type="GO" id="GO:0032259">
    <property type="term" value="P:methylation"/>
    <property type="evidence" value="ECO:0007669"/>
    <property type="project" value="UniProtKB-KW"/>
</dbReference>
<evidence type="ECO:0000256" key="2">
    <source>
        <dbReference type="ARBA" id="ARBA00004123"/>
    </source>
</evidence>
<dbReference type="Gene3D" id="3.40.50.150">
    <property type="entry name" value="Vaccinia Virus protein VP39"/>
    <property type="match status" value="1"/>
</dbReference>